<dbReference type="InterPro" id="IPR009057">
    <property type="entry name" value="Homeodomain-like_sf"/>
</dbReference>
<dbReference type="Pfam" id="PF02023">
    <property type="entry name" value="SCAN"/>
    <property type="match status" value="1"/>
</dbReference>
<keyword evidence="4" id="KW-0862">Zinc</keyword>
<dbReference type="GO" id="GO:0003677">
    <property type="term" value="F:DNA binding"/>
    <property type="evidence" value="ECO:0007669"/>
    <property type="project" value="UniProtKB-KW"/>
</dbReference>
<evidence type="ECO:0000259" key="9">
    <source>
        <dbReference type="PROSITE" id="PS50157"/>
    </source>
</evidence>
<keyword evidence="1" id="KW-0479">Metal-binding</keyword>
<evidence type="ECO:0000256" key="5">
    <source>
        <dbReference type="ARBA" id="ARBA00023125"/>
    </source>
</evidence>
<evidence type="ECO:0000256" key="7">
    <source>
        <dbReference type="PROSITE-ProRule" id="PRU00042"/>
    </source>
</evidence>
<feature type="region of interest" description="Disordered" evidence="8">
    <location>
        <begin position="417"/>
        <end position="438"/>
    </location>
</feature>
<evidence type="ECO:0000256" key="1">
    <source>
        <dbReference type="ARBA" id="ARBA00022723"/>
    </source>
</evidence>
<dbReference type="InterPro" id="IPR038269">
    <property type="entry name" value="SCAN_sf"/>
</dbReference>
<dbReference type="FunFam" id="1.10.4020.10:FF:000001">
    <property type="entry name" value="zinc finger protein 263 isoform X1"/>
    <property type="match status" value="1"/>
</dbReference>
<evidence type="ECO:0000259" key="10">
    <source>
        <dbReference type="PROSITE" id="PS50804"/>
    </source>
</evidence>
<dbReference type="Pfam" id="PF00096">
    <property type="entry name" value="zf-C2H2"/>
    <property type="match status" value="2"/>
</dbReference>
<dbReference type="FunFam" id="3.30.160.60:FF:000038">
    <property type="entry name" value="Zinc finger protein 624"/>
    <property type="match status" value="1"/>
</dbReference>
<dbReference type="PROSITE" id="PS51253">
    <property type="entry name" value="HTH_CENPB"/>
    <property type="match status" value="1"/>
</dbReference>
<reference evidence="12" key="2">
    <citation type="submission" date="2025-08" db="UniProtKB">
        <authorList>
            <consortium name="Ensembl"/>
        </authorList>
    </citation>
    <scope>IDENTIFICATION</scope>
</reference>
<dbReference type="SUPFAM" id="SSF47353">
    <property type="entry name" value="Retrovirus capsid dimerization domain-like"/>
    <property type="match status" value="1"/>
</dbReference>
<dbReference type="InterPro" id="IPR036236">
    <property type="entry name" value="Znf_C2H2_sf"/>
</dbReference>
<feature type="domain" description="HTH CENPB-type" evidence="11">
    <location>
        <begin position="522"/>
        <end position="602"/>
    </location>
</feature>
<dbReference type="PROSITE" id="PS00028">
    <property type="entry name" value="ZINC_FINGER_C2H2_1"/>
    <property type="match status" value="2"/>
</dbReference>
<reference evidence="12" key="3">
    <citation type="submission" date="2025-09" db="UniProtKB">
        <authorList>
            <consortium name="Ensembl"/>
        </authorList>
    </citation>
    <scope>IDENTIFICATION</scope>
</reference>
<keyword evidence="13" id="KW-1185">Reference proteome</keyword>
<feature type="domain" description="C2H2-type" evidence="9">
    <location>
        <begin position="369"/>
        <end position="396"/>
    </location>
</feature>
<dbReference type="Proteomes" id="UP000472272">
    <property type="component" value="Chromosome 2"/>
</dbReference>
<dbReference type="InterPro" id="IPR007889">
    <property type="entry name" value="HTH_Psq"/>
</dbReference>
<gene>
    <name evidence="12" type="primary">LOC114592205</name>
</gene>
<evidence type="ECO:0000256" key="3">
    <source>
        <dbReference type="ARBA" id="ARBA00022771"/>
    </source>
</evidence>
<dbReference type="Gene3D" id="1.10.4020.10">
    <property type="entry name" value="DNA breaking-rejoining enzymes"/>
    <property type="match status" value="1"/>
</dbReference>
<accession>A0A670HNZ1</accession>
<dbReference type="PANTHER" id="PTHR45935:SF15">
    <property type="entry name" value="SCAN BOX DOMAIN-CONTAINING PROTEIN"/>
    <property type="match status" value="1"/>
</dbReference>
<feature type="compositionally biased region" description="Gly residues" evidence="8">
    <location>
        <begin position="638"/>
        <end position="656"/>
    </location>
</feature>
<feature type="region of interest" description="Disordered" evidence="8">
    <location>
        <begin position="605"/>
        <end position="656"/>
    </location>
</feature>
<evidence type="ECO:0000256" key="4">
    <source>
        <dbReference type="ARBA" id="ARBA00022833"/>
    </source>
</evidence>
<dbReference type="SMART" id="SM00674">
    <property type="entry name" value="CENPB"/>
    <property type="match status" value="1"/>
</dbReference>
<dbReference type="GO" id="GO:0008270">
    <property type="term" value="F:zinc ion binding"/>
    <property type="evidence" value="ECO:0007669"/>
    <property type="project" value="UniProtKB-KW"/>
</dbReference>
<sequence>MSGEWSAAEVDVVNPGDLEAMKNEARTLSIAQVGTIGEFASWAMPRPGRLEAEEGLAHSWEVQWQEFLKVAHTPHWGSPESPKTMRWEVTKSSLVPSETVADLGPCGEVPIGLSPGLKGGAPQTSEDLYSGERGDSVKVGKEISSKGAAVTETQRQRFRLFCYQEAEGPREACDRLHVLCREWLKPERRTKEQILEQVILEQLLAILPPAMQSWVRDGSPATCSQAVVLAEDFLMRQQKAEGWGGQALGTLAEVVVSLSEGDEAAPEFCKEMKKESSQNAGFLGTNELTSENDVAREELEVNVGVLGIAEQCDESWPERSVAAAACEQLPEHSVQPLGTQERRSTFSRRSGTRRQGLENQRRPTEPKLYICTVCRRSFTRGSNLFRHQKLHTGQKSHWCAVCGQGFTRKEKLVSHQKVHKKRVTAGRRGQAGEIAAKSSRIATAGRSCAAMGPKKTAAAEAGERKKEKVTVEMKKEIIRKHDGGMRVTDLAREYGRNPSTIGTILKMREKILATDVAKGVTRIVKNRPAVLEEVEKLLLIWLEEKQRAGDTVTEAVICEKAKALHADLVRQQPGTSGEPEVFKASRGWFYRLKTRSGIHSVVRHGFLGKDHGPGGHRGGRQRAGGGARPRADHPGAGRTAGRGCAGAGLAGRGGSN</sequence>
<evidence type="ECO:0000256" key="8">
    <source>
        <dbReference type="SAM" id="MobiDB-lite"/>
    </source>
</evidence>
<keyword evidence="2" id="KW-0677">Repeat</keyword>
<feature type="domain" description="C2H2-type" evidence="9">
    <location>
        <begin position="397"/>
        <end position="424"/>
    </location>
</feature>
<dbReference type="SMART" id="SM00355">
    <property type="entry name" value="ZnF_C2H2"/>
    <property type="match status" value="2"/>
</dbReference>
<dbReference type="SUPFAM" id="SSF46689">
    <property type="entry name" value="Homeodomain-like"/>
    <property type="match status" value="2"/>
</dbReference>
<feature type="region of interest" description="Disordered" evidence="8">
    <location>
        <begin position="332"/>
        <end position="361"/>
    </location>
</feature>
<evidence type="ECO:0000256" key="6">
    <source>
        <dbReference type="ARBA" id="ARBA00023242"/>
    </source>
</evidence>
<dbReference type="Gene3D" id="1.10.10.60">
    <property type="entry name" value="Homeodomain-like"/>
    <property type="match status" value="2"/>
</dbReference>
<dbReference type="Pfam" id="PF03221">
    <property type="entry name" value="HTH_Tnp_Tc5"/>
    <property type="match status" value="1"/>
</dbReference>
<dbReference type="SMART" id="SM00431">
    <property type="entry name" value="SCAN"/>
    <property type="match status" value="1"/>
</dbReference>
<name>A0A670HNZ1_PODMU</name>
<dbReference type="InterPro" id="IPR003309">
    <property type="entry name" value="SCAN_dom"/>
</dbReference>
<keyword evidence="3 7" id="KW-0863">Zinc-finger</keyword>
<reference evidence="12 13" key="1">
    <citation type="journal article" date="2019" name="Proc. Natl. Acad. Sci. U.S.A.">
        <title>Regulatory changes in pterin and carotenoid genes underlie balanced color polymorphisms in the wall lizard.</title>
        <authorList>
            <person name="Andrade P."/>
            <person name="Pinho C."/>
            <person name="Perez I de Lanuza G."/>
            <person name="Afonso S."/>
            <person name="Brejcha J."/>
            <person name="Rubin C.J."/>
            <person name="Wallerman O."/>
            <person name="Pereira P."/>
            <person name="Sabatino S.J."/>
            <person name="Bellati A."/>
            <person name="Pellitteri-Rosa D."/>
            <person name="Bosakova Z."/>
            <person name="Bunikis I."/>
            <person name="Carretero M.A."/>
            <person name="Feiner N."/>
            <person name="Marsik P."/>
            <person name="Pauperio F."/>
            <person name="Salvi D."/>
            <person name="Soler L."/>
            <person name="While G.M."/>
            <person name="Uller T."/>
            <person name="Font E."/>
            <person name="Andersson L."/>
            <person name="Carneiro M."/>
        </authorList>
    </citation>
    <scope>NUCLEOTIDE SEQUENCE</scope>
</reference>
<proteinExistence type="predicted"/>
<dbReference type="InterPro" id="IPR006600">
    <property type="entry name" value="HTH_CenpB_DNA-bd_dom"/>
</dbReference>
<evidence type="ECO:0000259" key="11">
    <source>
        <dbReference type="PROSITE" id="PS51253"/>
    </source>
</evidence>
<dbReference type="AlphaFoldDB" id="A0A670HNZ1"/>
<dbReference type="GeneTree" id="ENSGT00940000154715"/>
<feature type="region of interest" description="Disordered" evidence="8">
    <location>
        <begin position="114"/>
        <end position="134"/>
    </location>
</feature>
<organism evidence="12 13">
    <name type="scientific">Podarcis muralis</name>
    <name type="common">Wall lizard</name>
    <name type="synonym">Lacerta muralis</name>
    <dbReference type="NCBI Taxonomy" id="64176"/>
    <lineage>
        <taxon>Eukaryota</taxon>
        <taxon>Metazoa</taxon>
        <taxon>Chordata</taxon>
        <taxon>Craniata</taxon>
        <taxon>Vertebrata</taxon>
        <taxon>Euteleostomi</taxon>
        <taxon>Lepidosauria</taxon>
        <taxon>Squamata</taxon>
        <taxon>Bifurcata</taxon>
        <taxon>Unidentata</taxon>
        <taxon>Episquamata</taxon>
        <taxon>Laterata</taxon>
        <taxon>Lacertibaenia</taxon>
        <taxon>Lacertidae</taxon>
        <taxon>Podarcis</taxon>
    </lineage>
</organism>
<dbReference type="PANTHER" id="PTHR45935">
    <property type="entry name" value="PROTEIN ZBED8-RELATED"/>
    <property type="match status" value="1"/>
</dbReference>
<evidence type="ECO:0000313" key="12">
    <source>
        <dbReference type="Ensembl" id="ENSPMRP00000001569.1"/>
    </source>
</evidence>
<protein>
    <submittedName>
        <fullName evidence="12">Zinc finger and SCAN domain-containing protein 23-like</fullName>
    </submittedName>
</protein>
<dbReference type="InterPro" id="IPR050916">
    <property type="entry name" value="SCAN-C2H2_zinc_finger"/>
</dbReference>
<dbReference type="FunFam" id="3.30.160.60:FF:000624">
    <property type="entry name" value="zinc finger protein 697"/>
    <property type="match status" value="1"/>
</dbReference>
<keyword evidence="5" id="KW-0238">DNA-binding</keyword>
<dbReference type="InterPro" id="IPR013087">
    <property type="entry name" value="Znf_C2H2_type"/>
</dbReference>
<dbReference type="Gene3D" id="3.30.160.60">
    <property type="entry name" value="Classic Zinc Finger"/>
    <property type="match status" value="2"/>
</dbReference>
<dbReference type="SUPFAM" id="SSF57667">
    <property type="entry name" value="beta-beta-alpha zinc fingers"/>
    <property type="match status" value="1"/>
</dbReference>
<dbReference type="Ensembl" id="ENSPMRT00000001670.1">
    <property type="protein sequence ID" value="ENSPMRP00000001569.1"/>
    <property type="gene ID" value="ENSPMRG00000001171.1"/>
</dbReference>
<evidence type="ECO:0000256" key="2">
    <source>
        <dbReference type="ARBA" id="ARBA00022737"/>
    </source>
</evidence>
<feature type="domain" description="SCAN box" evidence="10">
    <location>
        <begin position="155"/>
        <end position="233"/>
    </location>
</feature>
<dbReference type="Pfam" id="PF04218">
    <property type="entry name" value="CENP-B_N"/>
    <property type="match status" value="1"/>
</dbReference>
<dbReference type="CDD" id="cd07936">
    <property type="entry name" value="SCAN"/>
    <property type="match status" value="1"/>
</dbReference>
<evidence type="ECO:0000313" key="13">
    <source>
        <dbReference type="Proteomes" id="UP000472272"/>
    </source>
</evidence>
<keyword evidence="6" id="KW-0539">Nucleus</keyword>
<dbReference type="PROSITE" id="PS50157">
    <property type="entry name" value="ZINC_FINGER_C2H2_2"/>
    <property type="match status" value="2"/>
</dbReference>
<dbReference type="PROSITE" id="PS50804">
    <property type="entry name" value="SCAN_BOX"/>
    <property type="match status" value="1"/>
</dbReference>